<reference evidence="6 7" key="1">
    <citation type="journal article" date="2010" name="J. Bacteriol.">
        <title>Genome sequence of Lentisphaera araneosa HTCC2155T, the type species of the order Lentisphaerales in the phylum Lentisphaerae.</title>
        <authorList>
            <person name="Thrash J.C."/>
            <person name="Cho J.C."/>
            <person name="Vergin K.L."/>
            <person name="Morris R.M."/>
            <person name="Giovannoni S.J."/>
        </authorList>
    </citation>
    <scope>NUCLEOTIDE SEQUENCE [LARGE SCALE GENOMIC DNA]</scope>
    <source>
        <strain evidence="6 7">HTCC2155</strain>
    </source>
</reference>
<dbReference type="Proteomes" id="UP000004947">
    <property type="component" value="Unassembled WGS sequence"/>
</dbReference>
<keyword evidence="2" id="KW-0863">Zinc-finger</keyword>
<evidence type="ECO:0000256" key="4">
    <source>
        <dbReference type="SAM" id="Phobius"/>
    </source>
</evidence>
<gene>
    <name evidence="6" type="ORF">LNTAR_06124</name>
</gene>
<dbReference type="GO" id="GO:0008270">
    <property type="term" value="F:zinc ion binding"/>
    <property type="evidence" value="ECO:0007669"/>
    <property type="project" value="UniProtKB-KW"/>
</dbReference>
<name>A6DN51_9BACT</name>
<keyword evidence="4" id="KW-1133">Transmembrane helix</keyword>
<protein>
    <recommendedName>
        <fullName evidence="5">RanBP2-type domain-containing protein</fullName>
    </recommendedName>
</protein>
<dbReference type="AlphaFoldDB" id="A6DN51"/>
<dbReference type="OrthoDB" id="9814654at2"/>
<accession>A6DN51</accession>
<dbReference type="InterPro" id="IPR001876">
    <property type="entry name" value="Znf_RanBP2"/>
</dbReference>
<evidence type="ECO:0000256" key="2">
    <source>
        <dbReference type="ARBA" id="ARBA00022771"/>
    </source>
</evidence>
<dbReference type="STRING" id="313628.LNTAR_06124"/>
<keyword evidence="3" id="KW-0862">Zinc</keyword>
<sequence length="186" mass="21710">MKVKIPVKAHCSQCFKENSQEFTYEQMGPNIAGLIIITLALFMYGYFGLFSILILCFGTLLFRRRHLILICHSCKKAQSLDIHDKKLLNQFIHQNQHRFLSLDLDKEIQKMSLHCLEFDTIIAEQWSCTYCDEENPGHFHVCWNCSNQRLPPGIEMREDLYGPSPTNMLSNPLSSNEIRFDKNHLE</sequence>
<keyword evidence="4" id="KW-0472">Membrane</keyword>
<feature type="domain" description="RanBP2-type" evidence="5">
    <location>
        <begin position="126"/>
        <end position="145"/>
    </location>
</feature>
<keyword evidence="4" id="KW-0812">Transmembrane</keyword>
<evidence type="ECO:0000313" key="6">
    <source>
        <dbReference type="EMBL" id="EDM26799.1"/>
    </source>
</evidence>
<organism evidence="6 7">
    <name type="scientific">Lentisphaera araneosa HTCC2155</name>
    <dbReference type="NCBI Taxonomy" id="313628"/>
    <lineage>
        <taxon>Bacteria</taxon>
        <taxon>Pseudomonadati</taxon>
        <taxon>Lentisphaerota</taxon>
        <taxon>Lentisphaeria</taxon>
        <taxon>Lentisphaerales</taxon>
        <taxon>Lentisphaeraceae</taxon>
        <taxon>Lentisphaera</taxon>
    </lineage>
</organism>
<evidence type="ECO:0000256" key="3">
    <source>
        <dbReference type="ARBA" id="ARBA00022833"/>
    </source>
</evidence>
<keyword evidence="7" id="KW-1185">Reference proteome</keyword>
<evidence type="ECO:0000259" key="5">
    <source>
        <dbReference type="PROSITE" id="PS01358"/>
    </source>
</evidence>
<evidence type="ECO:0000256" key="1">
    <source>
        <dbReference type="ARBA" id="ARBA00022723"/>
    </source>
</evidence>
<feature type="transmembrane region" description="Helical" evidence="4">
    <location>
        <begin position="31"/>
        <end position="62"/>
    </location>
</feature>
<dbReference type="EMBL" id="ABCK01000013">
    <property type="protein sequence ID" value="EDM26799.1"/>
    <property type="molecule type" value="Genomic_DNA"/>
</dbReference>
<comment type="caution">
    <text evidence="6">The sequence shown here is derived from an EMBL/GenBank/DDBJ whole genome shotgun (WGS) entry which is preliminary data.</text>
</comment>
<dbReference type="RefSeq" id="WP_007279294.1">
    <property type="nucleotide sequence ID" value="NZ_ABCK01000013.1"/>
</dbReference>
<evidence type="ECO:0000313" key="7">
    <source>
        <dbReference type="Proteomes" id="UP000004947"/>
    </source>
</evidence>
<proteinExistence type="predicted"/>
<keyword evidence="1" id="KW-0479">Metal-binding</keyword>
<dbReference type="PROSITE" id="PS01358">
    <property type="entry name" value="ZF_RANBP2_1"/>
    <property type="match status" value="1"/>
</dbReference>